<sequence>MSFSSILVILCCFIYVFLVSSLIHTRFYALHPNKFRAFDFGDDEMFCDKNVAEVSRRIGLGLSCMCRNKQNFRKIDVQGFYSVDVAGYDPGALYSVDAIGKARDGFQPKLTIDFLRQLALEPTVDEHADIDFIKNKATVMSYRKAVYEDFDQAFGYGPFLASIQEPALREISLLMPATSSLACACSIISCVKTLPSPLSGREVVFADRLGEVKNTAKLKDHAKKDEYLFKRRDESKETTKEKEVKKMGISLVEKISAKKAAQSEGSQISDGNYETELSRALDDLLSLAVDSFSTVNRGSHVRGRKTFLKFRSLVFQKSQNFSLSLTSGKPSATKSSVDSVEVPSVKPQGGLKRGLSDLQEEMAVAKRKKVDIRNFTKETKVIKKIDEPPVRDVKQPVAMPLTKAGPEPTMLMIQFPQGGSLPSYNELKARFACYGPMDHSATQIFRNTFLCRVVFRHKAHAQAAYKFVVESSSLFGNTDVKCSLKEVGDVGAAEPEPPIKVPKEDHHQPAVEDGPPSMVPSSSGVQVKSILKISGCEQATGNDSKEVFGDSLGKVMNTAKHKDHAKKEETVLSRVLSDLHSLAVDPFNTVNRGSRIRGKKAFLGFRSLVFQKSQNFSLSLASGEPSASKSSVDSVEMPPVKPQGGLKRGPSDRQEEMTVAKRMKVGDITNLTKEKKVTKKIAEPPSRDVKQLVATDLKKPGPEFIKKTEPRAPEPTMLLIKFPQGGSLPSYKELKARFASYGPMDHSGTHIFWNTSSCQVVFNHKAHAQAAHRFVVGSSSLFGNAGVKCSLKAVRIVGSGPPKPLVKVPKENHHQPDMVDRPPSMVPATSGVQMKSIMKKSGGEEAAGSGGKARVKFTLGRDENRMPSNMAAQFVARLPAILIKNFQKAVQPSVVASPSPPPPPSMHYGTTLLAPPAVLPQHSMQMTPLRVPNADIAQQMLSLLTRCKDVVMDIIVVS</sequence>
<dbReference type="EMBL" id="CM042043">
    <property type="protein sequence ID" value="KAI3694965.1"/>
    <property type="molecule type" value="Genomic_DNA"/>
</dbReference>
<accession>A0ACB8ZCD5</accession>
<evidence type="ECO:0000313" key="2">
    <source>
        <dbReference type="Proteomes" id="UP001056120"/>
    </source>
</evidence>
<comment type="caution">
    <text evidence="1">The sequence shown here is derived from an EMBL/GenBank/DDBJ whole genome shotgun (WGS) entry which is preliminary data.</text>
</comment>
<proteinExistence type="predicted"/>
<name>A0ACB8ZCD5_9ASTR</name>
<reference evidence="2" key="1">
    <citation type="journal article" date="2022" name="Mol. Ecol. Resour.">
        <title>The genomes of chicory, endive, great burdock and yacon provide insights into Asteraceae palaeo-polyploidization history and plant inulin production.</title>
        <authorList>
            <person name="Fan W."/>
            <person name="Wang S."/>
            <person name="Wang H."/>
            <person name="Wang A."/>
            <person name="Jiang F."/>
            <person name="Liu H."/>
            <person name="Zhao H."/>
            <person name="Xu D."/>
            <person name="Zhang Y."/>
        </authorList>
    </citation>
    <scope>NUCLEOTIDE SEQUENCE [LARGE SCALE GENOMIC DNA]</scope>
    <source>
        <strain evidence="2">cv. Yunnan</strain>
    </source>
</reference>
<protein>
    <submittedName>
        <fullName evidence="1">Uncharacterized protein</fullName>
    </submittedName>
</protein>
<evidence type="ECO:0000313" key="1">
    <source>
        <dbReference type="EMBL" id="KAI3694965.1"/>
    </source>
</evidence>
<keyword evidence="2" id="KW-1185">Reference proteome</keyword>
<gene>
    <name evidence="1" type="ORF">L1987_77951</name>
</gene>
<reference evidence="1 2" key="2">
    <citation type="journal article" date="2022" name="Mol. Ecol. Resour.">
        <title>The genomes of chicory, endive, great burdock and yacon provide insights into Asteraceae paleo-polyploidization history and plant inulin production.</title>
        <authorList>
            <person name="Fan W."/>
            <person name="Wang S."/>
            <person name="Wang H."/>
            <person name="Wang A."/>
            <person name="Jiang F."/>
            <person name="Liu H."/>
            <person name="Zhao H."/>
            <person name="Xu D."/>
            <person name="Zhang Y."/>
        </authorList>
    </citation>
    <scope>NUCLEOTIDE SEQUENCE [LARGE SCALE GENOMIC DNA]</scope>
    <source>
        <strain evidence="2">cv. Yunnan</strain>
        <tissue evidence="1">Leaves</tissue>
    </source>
</reference>
<organism evidence="1 2">
    <name type="scientific">Smallanthus sonchifolius</name>
    <dbReference type="NCBI Taxonomy" id="185202"/>
    <lineage>
        <taxon>Eukaryota</taxon>
        <taxon>Viridiplantae</taxon>
        <taxon>Streptophyta</taxon>
        <taxon>Embryophyta</taxon>
        <taxon>Tracheophyta</taxon>
        <taxon>Spermatophyta</taxon>
        <taxon>Magnoliopsida</taxon>
        <taxon>eudicotyledons</taxon>
        <taxon>Gunneridae</taxon>
        <taxon>Pentapetalae</taxon>
        <taxon>asterids</taxon>
        <taxon>campanulids</taxon>
        <taxon>Asterales</taxon>
        <taxon>Asteraceae</taxon>
        <taxon>Asteroideae</taxon>
        <taxon>Heliantheae alliance</taxon>
        <taxon>Millerieae</taxon>
        <taxon>Smallanthus</taxon>
    </lineage>
</organism>
<dbReference type="Proteomes" id="UP001056120">
    <property type="component" value="Linkage Group LG26"/>
</dbReference>